<protein>
    <submittedName>
        <fullName evidence="4">FHA domain-containing protein</fullName>
    </submittedName>
</protein>
<proteinExistence type="predicted"/>
<feature type="compositionally biased region" description="Low complexity" evidence="2">
    <location>
        <begin position="281"/>
        <end position="301"/>
    </location>
</feature>
<dbReference type="Pfam" id="PF00498">
    <property type="entry name" value="FHA"/>
    <property type="match status" value="1"/>
</dbReference>
<evidence type="ECO:0000256" key="1">
    <source>
        <dbReference type="ARBA" id="ARBA00022553"/>
    </source>
</evidence>
<gene>
    <name evidence="4" type="ORF">SAMN04487788_2422</name>
</gene>
<evidence type="ECO:0000259" key="3">
    <source>
        <dbReference type="PROSITE" id="PS50006"/>
    </source>
</evidence>
<keyword evidence="1" id="KW-0597">Phosphoprotein</keyword>
<dbReference type="SUPFAM" id="SSF49879">
    <property type="entry name" value="SMAD/FHA domain"/>
    <property type="match status" value="1"/>
</dbReference>
<dbReference type="PROSITE" id="PS50006">
    <property type="entry name" value="FHA_DOMAIN"/>
    <property type="match status" value="1"/>
</dbReference>
<name>A0A1H0QM89_MICTS</name>
<feature type="compositionally biased region" description="Low complexity" evidence="2">
    <location>
        <begin position="259"/>
        <end position="274"/>
    </location>
</feature>
<dbReference type="RefSeq" id="WP_074696006.1">
    <property type="nucleotide sequence ID" value="NZ_FNJN01000005.1"/>
</dbReference>
<reference evidence="4 5" key="1">
    <citation type="submission" date="2016-10" db="EMBL/GenBank/DDBJ databases">
        <authorList>
            <person name="de Groot N.N."/>
        </authorList>
    </citation>
    <scope>NUCLEOTIDE SEQUENCE [LARGE SCALE GENOMIC DNA]</scope>
    <source>
        <strain evidence="4 5">StLB037</strain>
    </source>
</reference>
<dbReference type="Proteomes" id="UP000186456">
    <property type="component" value="Unassembled WGS sequence"/>
</dbReference>
<evidence type="ECO:0000256" key="2">
    <source>
        <dbReference type="SAM" id="MobiDB-lite"/>
    </source>
</evidence>
<feature type="region of interest" description="Disordered" evidence="2">
    <location>
        <begin position="187"/>
        <end position="230"/>
    </location>
</feature>
<dbReference type="AlphaFoldDB" id="A0A1H0QM89"/>
<sequence>MLVLSLIAAIAGAILVPAIALHVWYAIGLSRVFATHGGEPWRAWIPLVNEAELFRLGRLDPVRAVLLVVPGVNIYGLVLKATAAHRLGQTAGRGAGTTALAVIFPPVWATILSARPRTDAAPAGDVADESPIVLSETASGPITTIPGTSAAEVATAGRRRSTAVAAESVAVPVLPGPVDIDDEVEHTSLHPSRRPAAEAAAVDAAESGVAPAGPQVPAAAPGGEPPLTRAPATPIAAAALDTGAAGVVPPAASRASAPVSASAEVAQGAPAETPAPEPDADPASTAAASPSPAAAVPPAEAGQRASSAPDTTPAVDDTGVDRVGETTDATAAPRTDGDAAPAAPIDELTQTARPRSRRRGEWTLALPDGNQVALTSRTVILGRKPGSGEDAVQYVAVADDTRTMSKQHARLEWTVTGWSITDLDSTNGVTLIHDDGRTERVGGGATAIATSRFRLGDANIELRPASVA</sequence>
<evidence type="ECO:0000313" key="4">
    <source>
        <dbReference type="EMBL" id="SDP18402.1"/>
    </source>
</evidence>
<feature type="compositionally biased region" description="Low complexity" evidence="2">
    <location>
        <begin position="197"/>
        <end position="230"/>
    </location>
</feature>
<accession>A0A1H0QM89</accession>
<dbReference type="InterPro" id="IPR008984">
    <property type="entry name" value="SMAD_FHA_dom_sf"/>
</dbReference>
<dbReference type="InterPro" id="IPR000253">
    <property type="entry name" value="FHA_dom"/>
</dbReference>
<dbReference type="CDD" id="cd00060">
    <property type="entry name" value="FHA"/>
    <property type="match status" value="1"/>
</dbReference>
<dbReference type="Gene3D" id="2.60.200.20">
    <property type="match status" value="1"/>
</dbReference>
<feature type="region of interest" description="Disordered" evidence="2">
    <location>
        <begin position="259"/>
        <end position="360"/>
    </location>
</feature>
<feature type="domain" description="FHA" evidence="3">
    <location>
        <begin position="379"/>
        <end position="431"/>
    </location>
</feature>
<dbReference type="EMBL" id="FNJN01000005">
    <property type="protein sequence ID" value="SDP18402.1"/>
    <property type="molecule type" value="Genomic_DNA"/>
</dbReference>
<organism evidence="4 5">
    <name type="scientific">Microbacterium testaceum (strain StLB037)</name>
    <dbReference type="NCBI Taxonomy" id="979556"/>
    <lineage>
        <taxon>Bacteria</taxon>
        <taxon>Bacillati</taxon>
        <taxon>Actinomycetota</taxon>
        <taxon>Actinomycetes</taxon>
        <taxon>Micrococcales</taxon>
        <taxon>Microbacteriaceae</taxon>
        <taxon>Microbacterium</taxon>
    </lineage>
</organism>
<evidence type="ECO:0000313" key="5">
    <source>
        <dbReference type="Proteomes" id="UP000186456"/>
    </source>
</evidence>